<dbReference type="AlphaFoldDB" id="A0A1U7X323"/>
<dbReference type="RefSeq" id="XP_009784076.1">
    <property type="nucleotide sequence ID" value="XM_009785774.1"/>
</dbReference>
<name>A0A1U7X323_NICSY</name>
<reference evidence="2" key="2">
    <citation type="submission" date="2025-08" db="UniProtKB">
        <authorList>
            <consortium name="RefSeq"/>
        </authorList>
    </citation>
    <scope>IDENTIFICATION</scope>
    <source>
        <tissue evidence="2">Leaf</tissue>
    </source>
</reference>
<feature type="non-terminal residue" evidence="2">
    <location>
        <position position="122"/>
    </location>
</feature>
<keyword evidence="1" id="KW-1185">Reference proteome</keyword>
<sequence length="122" mass="12552">MGMGFAQSSGSSAATSFVRPPAPAGCGVVRGGACGRGVPSQFYVLSDRQSAASPDVATGILSVQAINCYAFIDPGSSLSYVTLFIASSFGVEPEQLHESFSVSTRVGDSITATRVYKNCVVM</sequence>
<dbReference type="Proteomes" id="UP000189701">
    <property type="component" value="Unplaced"/>
</dbReference>
<accession>A0A1U7X323</accession>
<evidence type="ECO:0000313" key="1">
    <source>
        <dbReference type="Proteomes" id="UP000189701"/>
    </source>
</evidence>
<proteinExistence type="predicted"/>
<protein>
    <submittedName>
        <fullName evidence="2">Uncharacterized protein LOC104232548</fullName>
    </submittedName>
</protein>
<gene>
    <name evidence="2" type="primary">LOC104232548</name>
</gene>
<dbReference type="Pfam" id="PF08284">
    <property type="entry name" value="RVP_2"/>
    <property type="match status" value="1"/>
</dbReference>
<organism evidence="1 2">
    <name type="scientific">Nicotiana sylvestris</name>
    <name type="common">Wood tobacco</name>
    <name type="synonym">South American tobacco</name>
    <dbReference type="NCBI Taxonomy" id="4096"/>
    <lineage>
        <taxon>Eukaryota</taxon>
        <taxon>Viridiplantae</taxon>
        <taxon>Streptophyta</taxon>
        <taxon>Embryophyta</taxon>
        <taxon>Tracheophyta</taxon>
        <taxon>Spermatophyta</taxon>
        <taxon>Magnoliopsida</taxon>
        <taxon>eudicotyledons</taxon>
        <taxon>Gunneridae</taxon>
        <taxon>Pentapetalae</taxon>
        <taxon>asterids</taxon>
        <taxon>lamiids</taxon>
        <taxon>Solanales</taxon>
        <taxon>Solanaceae</taxon>
        <taxon>Nicotianoideae</taxon>
        <taxon>Nicotianeae</taxon>
        <taxon>Nicotiana</taxon>
    </lineage>
</organism>
<dbReference type="OrthoDB" id="1304922at2759"/>
<reference evidence="1" key="1">
    <citation type="journal article" date="2013" name="Genome Biol.">
        <title>Reference genomes and transcriptomes of Nicotiana sylvestris and Nicotiana tomentosiformis.</title>
        <authorList>
            <person name="Sierro N."/>
            <person name="Battey J.N."/>
            <person name="Ouadi S."/>
            <person name="Bovet L."/>
            <person name="Goepfert S."/>
            <person name="Bakaher N."/>
            <person name="Peitsch M.C."/>
            <person name="Ivanov N.V."/>
        </authorList>
    </citation>
    <scope>NUCLEOTIDE SEQUENCE [LARGE SCALE GENOMIC DNA]</scope>
</reference>
<evidence type="ECO:0000313" key="2">
    <source>
        <dbReference type="RefSeq" id="XP_009784076.1"/>
    </source>
</evidence>